<dbReference type="Gene3D" id="1.10.1200.10">
    <property type="entry name" value="ACP-like"/>
    <property type="match status" value="1"/>
</dbReference>
<dbReference type="PROSITE" id="PS00012">
    <property type="entry name" value="PHOSPHOPANTETHEINE"/>
    <property type="match status" value="1"/>
</dbReference>
<dbReference type="SUPFAM" id="SSF47336">
    <property type="entry name" value="ACP-like"/>
    <property type="match status" value="1"/>
</dbReference>
<organism evidence="4 5">
    <name type="scientific">Stereocaulon virgatum</name>
    <dbReference type="NCBI Taxonomy" id="373712"/>
    <lineage>
        <taxon>Eukaryota</taxon>
        <taxon>Fungi</taxon>
        <taxon>Dikarya</taxon>
        <taxon>Ascomycota</taxon>
        <taxon>Pezizomycotina</taxon>
        <taxon>Lecanoromycetes</taxon>
        <taxon>OSLEUM clade</taxon>
        <taxon>Lecanoromycetidae</taxon>
        <taxon>Lecanorales</taxon>
        <taxon>Lecanorineae</taxon>
        <taxon>Stereocaulaceae</taxon>
        <taxon>Stereocaulon</taxon>
    </lineage>
</organism>
<accession>A0ABR4AK21</accession>
<sequence length="122" mass="13115">MLIAGETGGQKSTVLAQIITGFPTAGMVHHAGVRRPFFCDDPKFSELAAAGLDSVTEDGCPPAEVKASQALYSYGADSLLVVEIVNWFYQETKVTLSVPEVLATVPTSELAMKICWQKAFFT</sequence>
<proteinExistence type="predicted"/>
<feature type="domain" description="Carrier" evidence="3">
    <location>
        <begin position="42"/>
        <end position="119"/>
    </location>
</feature>
<evidence type="ECO:0000256" key="2">
    <source>
        <dbReference type="ARBA" id="ARBA00022553"/>
    </source>
</evidence>
<evidence type="ECO:0000256" key="1">
    <source>
        <dbReference type="ARBA" id="ARBA00022450"/>
    </source>
</evidence>
<dbReference type="EMBL" id="JBEFKJ010000004">
    <property type="protein sequence ID" value="KAL2046122.1"/>
    <property type="molecule type" value="Genomic_DNA"/>
</dbReference>
<dbReference type="InterPro" id="IPR009081">
    <property type="entry name" value="PP-bd_ACP"/>
</dbReference>
<comment type="caution">
    <text evidence="4">The sequence shown here is derived from an EMBL/GenBank/DDBJ whole genome shotgun (WGS) entry which is preliminary data.</text>
</comment>
<evidence type="ECO:0000313" key="4">
    <source>
        <dbReference type="EMBL" id="KAL2046122.1"/>
    </source>
</evidence>
<keyword evidence="5" id="KW-1185">Reference proteome</keyword>
<protein>
    <recommendedName>
        <fullName evidence="3">Carrier domain-containing protein</fullName>
    </recommendedName>
</protein>
<keyword evidence="2" id="KW-0597">Phosphoprotein</keyword>
<dbReference type="Proteomes" id="UP001590950">
    <property type="component" value="Unassembled WGS sequence"/>
</dbReference>
<dbReference type="Pfam" id="PF00550">
    <property type="entry name" value="PP-binding"/>
    <property type="match status" value="1"/>
</dbReference>
<gene>
    <name evidence="4" type="ORF">N7G274_001569</name>
</gene>
<keyword evidence="1" id="KW-0596">Phosphopantetheine</keyword>
<dbReference type="InterPro" id="IPR006162">
    <property type="entry name" value="Ppantetheine_attach_site"/>
</dbReference>
<dbReference type="PROSITE" id="PS50075">
    <property type="entry name" value="CARRIER"/>
    <property type="match status" value="1"/>
</dbReference>
<evidence type="ECO:0000259" key="3">
    <source>
        <dbReference type="PROSITE" id="PS50075"/>
    </source>
</evidence>
<reference evidence="4 5" key="1">
    <citation type="submission" date="2024-09" db="EMBL/GenBank/DDBJ databases">
        <title>Rethinking Asexuality: The Enigmatic Case of Functional Sexual Genes in Lepraria (Stereocaulaceae).</title>
        <authorList>
            <person name="Doellman M."/>
            <person name="Sun Y."/>
            <person name="Barcenas-Pena A."/>
            <person name="Lumbsch H.T."/>
            <person name="Grewe F."/>
        </authorList>
    </citation>
    <scope>NUCLEOTIDE SEQUENCE [LARGE SCALE GENOMIC DNA]</scope>
    <source>
        <strain evidence="4 5">Mercado 3170</strain>
    </source>
</reference>
<evidence type="ECO:0000313" key="5">
    <source>
        <dbReference type="Proteomes" id="UP001590950"/>
    </source>
</evidence>
<name>A0ABR4AK21_9LECA</name>
<dbReference type="InterPro" id="IPR036736">
    <property type="entry name" value="ACP-like_sf"/>
</dbReference>